<feature type="domain" description="Glycosyl hydrolase family 32 N-terminal" evidence="8">
    <location>
        <begin position="43"/>
        <end position="404"/>
    </location>
</feature>
<organism evidence="10 11">
    <name type="scientific">Penicillium hetheringtonii</name>
    <dbReference type="NCBI Taxonomy" id="911720"/>
    <lineage>
        <taxon>Eukaryota</taxon>
        <taxon>Fungi</taxon>
        <taxon>Dikarya</taxon>
        <taxon>Ascomycota</taxon>
        <taxon>Pezizomycotina</taxon>
        <taxon>Eurotiomycetes</taxon>
        <taxon>Eurotiomycetidae</taxon>
        <taxon>Eurotiales</taxon>
        <taxon>Aspergillaceae</taxon>
        <taxon>Penicillium</taxon>
    </lineage>
</organism>
<dbReference type="InterPro" id="IPR001362">
    <property type="entry name" value="Glyco_hydro_32"/>
</dbReference>
<evidence type="ECO:0000256" key="2">
    <source>
        <dbReference type="ARBA" id="ARBA00022729"/>
    </source>
</evidence>
<comment type="caution">
    <text evidence="10">The sequence shown here is derived from an EMBL/GenBank/DDBJ whole genome shotgun (WGS) entry which is preliminary data.</text>
</comment>
<dbReference type="Pfam" id="PF08244">
    <property type="entry name" value="Glyco_hydro_32C"/>
    <property type="match status" value="1"/>
</dbReference>
<keyword evidence="11" id="KW-1185">Reference proteome</keyword>
<dbReference type="Proteomes" id="UP001216150">
    <property type="component" value="Unassembled WGS sequence"/>
</dbReference>
<dbReference type="GO" id="GO:0004575">
    <property type="term" value="F:sucrose alpha-glucosidase activity"/>
    <property type="evidence" value="ECO:0007669"/>
    <property type="project" value="TreeGrafter"/>
</dbReference>
<name>A0AAD6H2S5_9EURO</name>
<dbReference type="SUPFAM" id="SSF75005">
    <property type="entry name" value="Arabinanase/levansucrase/invertase"/>
    <property type="match status" value="1"/>
</dbReference>
<dbReference type="SUPFAM" id="SSF49899">
    <property type="entry name" value="Concanavalin A-like lectins/glucanases"/>
    <property type="match status" value="1"/>
</dbReference>
<dbReference type="GO" id="GO:0005737">
    <property type="term" value="C:cytoplasm"/>
    <property type="evidence" value="ECO:0007669"/>
    <property type="project" value="TreeGrafter"/>
</dbReference>
<dbReference type="Gene3D" id="2.60.120.560">
    <property type="entry name" value="Exo-inulinase, domain 1"/>
    <property type="match status" value="1"/>
</dbReference>
<evidence type="ECO:0000259" key="8">
    <source>
        <dbReference type="Pfam" id="PF00251"/>
    </source>
</evidence>
<dbReference type="SMART" id="SM00640">
    <property type="entry name" value="Glyco_32"/>
    <property type="match status" value="1"/>
</dbReference>
<evidence type="ECO:0000256" key="6">
    <source>
        <dbReference type="SAM" id="MobiDB-lite"/>
    </source>
</evidence>
<evidence type="ECO:0000256" key="1">
    <source>
        <dbReference type="ARBA" id="ARBA00009902"/>
    </source>
</evidence>
<evidence type="ECO:0000256" key="7">
    <source>
        <dbReference type="SAM" id="SignalP"/>
    </source>
</evidence>
<evidence type="ECO:0000313" key="11">
    <source>
        <dbReference type="Proteomes" id="UP001216150"/>
    </source>
</evidence>
<dbReference type="InterPro" id="IPR013189">
    <property type="entry name" value="Glyco_hydro_32_C"/>
</dbReference>
<feature type="chain" id="PRO_5042242317" description="Glycoside hydrolase family 32 protein" evidence="7">
    <location>
        <begin position="19"/>
        <end position="646"/>
    </location>
</feature>
<keyword evidence="4 5" id="KW-0326">Glycosidase</keyword>
<evidence type="ECO:0000256" key="4">
    <source>
        <dbReference type="ARBA" id="ARBA00023295"/>
    </source>
</evidence>
<keyword evidence="2 7" id="KW-0732">Signal</keyword>
<feature type="region of interest" description="Disordered" evidence="6">
    <location>
        <begin position="107"/>
        <end position="126"/>
    </location>
</feature>
<dbReference type="InterPro" id="IPR013320">
    <property type="entry name" value="ConA-like_dom_sf"/>
</dbReference>
<dbReference type="PANTHER" id="PTHR42800">
    <property type="entry name" value="EXOINULINASE INUD (AFU_ORTHOLOGUE AFUA_5G00480)"/>
    <property type="match status" value="1"/>
</dbReference>
<proteinExistence type="inferred from homology"/>
<evidence type="ECO:0000256" key="3">
    <source>
        <dbReference type="ARBA" id="ARBA00022801"/>
    </source>
</evidence>
<protein>
    <recommendedName>
        <fullName evidence="12">Glycoside hydrolase family 32 protein</fullName>
    </recommendedName>
</protein>
<reference evidence="10 11" key="1">
    <citation type="journal article" date="2023" name="IMA Fungus">
        <title>Comparative genomic study of the Penicillium genus elucidates a diverse pangenome and 15 lateral gene transfer events.</title>
        <authorList>
            <person name="Petersen C."/>
            <person name="Sorensen T."/>
            <person name="Nielsen M.R."/>
            <person name="Sondergaard T.E."/>
            <person name="Sorensen J.L."/>
            <person name="Fitzpatrick D.A."/>
            <person name="Frisvad J.C."/>
            <person name="Nielsen K.L."/>
        </authorList>
    </citation>
    <scope>NUCLEOTIDE SEQUENCE [LARGE SCALE GENOMIC DNA]</scope>
    <source>
        <strain evidence="10 11">IBT 29057</strain>
    </source>
</reference>
<dbReference type="InterPro" id="IPR023296">
    <property type="entry name" value="Glyco_hydro_beta-prop_sf"/>
</dbReference>
<dbReference type="InterPro" id="IPR013148">
    <property type="entry name" value="Glyco_hydro_32_N"/>
</dbReference>
<dbReference type="AlphaFoldDB" id="A0AAD6H2S5"/>
<dbReference type="CDD" id="cd18621">
    <property type="entry name" value="GH32_XdINV-like"/>
    <property type="match status" value="1"/>
</dbReference>
<feature type="compositionally biased region" description="Polar residues" evidence="6">
    <location>
        <begin position="114"/>
        <end position="126"/>
    </location>
</feature>
<dbReference type="PANTHER" id="PTHR42800:SF3">
    <property type="entry name" value="GLYCOSYL HYDROLASE FAMILY 32 N-TERMINAL DOMAIN-CONTAINING PROTEIN"/>
    <property type="match status" value="1"/>
</dbReference>
<keyword evidence="3 5" id="KW-0378">Hydrolase</keyword>
<sequence>MRSSFILGAALAVVPSWGQTLTAEMIEKMGNNSLFERWRPTSHFLAPAGWMNDPCAPMYDPVRGIYHLHYQYHPNHISWGNVSWGHATSRDLITWTDVDHHPDNDLPAWKDSEAQSIGTSNSTGSGKHNPALFNHLAIFSGGGQPVNLSGQIDGTLLLFYTGASSLPTAWNTPYARGTESQALAFSTDGGVTWKDYEKNPILSDPPGNWNVTGWRDPYFISWSELDDLTNASQPHFYAVFGSGIRGIGPRMPLYRAPASNLTDWTFMGALWEPEKNTSLGLIEETGSYGFNFELSNFFSWENRYFVSMGAEGGNVSFHQNKWSLWNEGTISVRSNGSIAFEPISGGASDWGLLYAIASFNDTKNNRRLQWGWAQEDLDDFGTVQQGYQGAYALPREIFIQNTSNVIHHSSSSETPGNARFFKNAHGSWTASTLGVRPAPDVVKGLQHGANHTKFPCTKRSCKTETINLPKSLSNSYQIALRIEKTNGLAGISVGTSPNQEEYTNIFFDPRNNTLGVDRSHSSLIKNFTHYTHAGYFKPYEIATNTTAGSKTRSTTESIDLTIFVDGSLIEVYANDRFALTSRIYPSREDSTGILFFKEDGVEVEYSRFEIWDGLLNVWPDRPKNSSSMLVFDTPAETGNYTWWTGN</sequence>
<dbReference type="GO" id="GO:0005987">
    <property type="term" value="P:sucrose catabolic process"/>
    <property type="evidence" value="ECO:0007669"/>
    <property type="project" value="TreeGrafter"/>
</dbReference>
<evidence type="ECO:0000313" key="10">
    <source>
        <dbReference type="EMBL" id="KAJ5600813.1"/>
    </source>
</evidence>
<accession>A0AAD6H2S5</accession>
<evidence type="ECO:0000256" key="5">
    <source>
        <dbReference type="RuleBase" id="RU362110"/>
    </source>
</evidence>
<feature type="domain" description="Glycosyl hydrolase family 32 C-terminal" evidence="9">
    <location>
        <begin position="445"/>
        <end position="612"/>
    </location>
</feature>
<feature type="signal peptide" evidence="7">
    <location>
        <begin position="1"/>
        <end position="18"/>
    </location>
</feature>
<comment type="similarity">
    <text evidence="1 5">Belongs to the glycosyl hydrolase 32 family.</text>
</comment>
<gene>
    <name evidence="10" type="ORF">N7450_001880</name>
</gene>
<dbReference type="Gene3D" id="2.115.10.20">
    <property type="entry name" value="Glycosyl hydrolase domain, family 43"/>
    <property type="match status" value="1"/>
</dbReference>
<dbReference type="Pfam" id="PF00251">
    <property type="entry name" value="Glyco_hydro_32N"/>
    <property type="match status" value="1"/>
</dbReference>
<dbReference type="EMBL" id="JAQJAC010000001">
    <property type="protein sequence ID" value="KAJ5600813.1"/>
    <property type="molecule type" value="Genomic_DNA"/>
</dbReference>
<evidence type="ECO:0000259" key="9">
    <source>
        <dbReference type="Pfam" id="PF08244"/>
    </source>
</evidence>
<evidence type="ECO:0008006" key="12">
    <source>
        <dbReference type="Google" id="ProtNLM"/>
    </source>
</evidence>